<feature type="domain" description="Phorbol-ester/DAG-type" evidence="6">
    <location>
        <begin position="177"/>
        <end position="224"/>
    </location>
</feature>
<protein>
    <submittedName>
        <fullName evidence="8">Uncharacterized protein LOC109127038</fullName>
    </submittedName>
</protein>
<dbReference type="InterPro" id="IPR001965">
    <property type="entry name" value="Znf_PHD"/>
</dbReference>
<dbReference type="PANTHER" id="PTHR32410">
    <property type="entry name" value="CYSTEINE/HISTIDINE-RICH C1 DOMAIN FAMILY PROTEIN"/>
    <property type="match status" value="1"/>
</dbReference>
<evidence type="ECO:0000313" key="8">
    <source>
        <dbReference type="RefSeq" id="XP_019086713.1"/>
    </source>
</evidence>
<dbReference type="InterPro" id="IPR053192">
    <property type="entry name" value="Vacuole_Formation_Reg"/>
</dbReference>
<dbReference type="GeneID" id="109127038"/>
<feature type="region of interest" description="Disordered" evidence="5">
    <location>
        <begin position="54"/>
        <end position="105"/>
    </location>
</feature>
<evidence type="ECO:0000256" key="5">
    <source>
        <dbReference type="SAM" id="MobiDB-lite"/>
    </source>
</evidence>
<keyword evidence="2" id="KW-0677">Repeat</keyword>
<organism evidence="7 8">
    <name type="scientific">Camelina sativa</name>
    <name type="common">False flax</name>
    <name type="synonym">Myagrum sativum</name>
    <dbReference type="NCBI Taxonomy" id="90675"/>
    <lineage>
        <taxon>Eukaryota</taxon>
        <taxon>Viridiplantae</taxon>
        <taxon>Streptophyta</taxon>
        <taxon>Embryophyta</taxon>
        <taxon>Tracheophyta</taxon>
        <taxon>Spermatophyta</taxon>
        <taxon>Magnoliopsida</taxon>
        <taxon>eudicotyledons</taxon>
        <taxon>Gunneridae</taxon>
        <taxon>Pentapetalae</taxon>
        <taxon>rosids</taxon>
        <taxon>malvids</taxon>
        <taxon>Brassicales</taxon>
        <taxon>Brassicaceae</taxon>
        <taxon>Camelineae</taxon>
        <taxon>Camelina</taxon>
    </lineage>
</organism>
<proteinExistence type="predicted"/>
<keyword evidence="1" id="KW-0479">Metal-binding</keyword>
<dbReference type="Pfam" id="PF03107">
    <property type="entry name" value="C1_2"/>
    <property type="match status" value="4"/>
</dbReference>
<gene>
    <name evidence="8" type="primary">LOC109127038</name>
</gene>
<sequence length="658" mass="75278">MSSVGVFRKVEMDEKSYWIYTLTHPDEALAMDPFFLCPRARLKFLKFKLNMHVDDDDDDDDEDDEDDDGGRGDGDDDEKDDDDSIPELNPYNSSPHFSSDQQDESLLDCDHPSICKLPVVPLFWCNNEEPSCEEFECGACEMEMPSASYFACQECGKQFHKECVESPLEIKHPSHPNHSLQLYSFASTEMNCICCKEAVYDMFYHCTTCDLSMHPVCAMKTVPCVSDHPKSHHHPLTLFPAQASLVCTYCAMIDKLDPTYICIECVFVIHEGCFGYPHVIRISRHPHRISFTSSLPSGNLSCGVCRKPVDNNYGAYTCKKCDAYFVHSKCATHKYVWDEIELTGVPEEEDEIDDGEPFKRIADGIILHPFHSHNLTREIDNASDIIKYCRGCALPVGEDEFYSCMECDFILHGTCANAPRMIRHPLYPHPLTLLVAMRGPGNDKGTFFCDKCHRVGTGLCYGHYVGEDTFCLDLQCASIIEPFEYPGHQHPLYLPWNPDEKRTLCQMCKYESNLSKLECTICNYSICYRCAALPYKVRYKHDSHFLTICDGKEASDQPDWCENCEGKITALHVDCLLGTDMYMRPGNTKNYYLSYSMYSYKRDRQIKLNVRILLNNSLSRPICTRCKRRCPFPIVFKGKSTLFCSWNCIGKNINFKST</sequence>
<dbReference type="InterPro" id="IPR002219">
    <property type="entry name" value="PKC_DAG/PE"/>
</dbReference>
<reference evidence="7" key="1">
    <citation type="journal article" date="2014" name="Nat. Commun.">
        <title>The emerging biofuel crop Camelina sativa retains a highly undifferentiated hexaploid genome structure.</title>
        <authorList>
            <person name="Kagale S."/>
            <person name="Koh C."/>
            <person name="Nixon J."/>
            <person name="Bollina V."/>
            <person name="Clarke W.E."/>
            <person name="Tuteja R."/>
            <person name="Spillane C."/>
            <person name="Robinson S.J."/>
            <person name="Links M.G."/>
            <person name="Clarke C."/>
            <person name="Higgins E.E."/>
            <person name="Huebert T."/>
            <person name="Sharpe A.G."/>
            <person name="Parkin I.A."/>
        </authorList>
    </citation>
    <scope>NUCLEOTIDE SEQUENCE [LARGE SCALE GENOMIC DNA]</scope>
    <source>
        <strain evidence="7">cv. DH55</strain>
    </source>
</reference>
<dbReference type="Pfam" id="PF22926">
    <property type="entry name" value="C1-like_CT"/>
    <property type="match status" value="1"/>
</dbReference>
<dbReference type="SUPFAM" id="SSF57889">
    <property type="entry name" value="Cysteine-rich domain"/>
    <property type="match status" value="5"/>
</dbReference>
<dbReference type="SMART" id="SM00249">
    <property type="entry name" value="PHD"/>
    <property type="match status" value="3"/>
</dbReference>
<dbReference type="PROSITE" id="PS00479">
    <property type="entry name" value="ZF_DAG_PE_1"/>
    <property type="match status" value="1"/>
</dbReference>
<evidence type="ECO:0000256" key="4">
    <source>
        <dbReference type="ARBA" id="ARBA00022833"/>
    </source>
</evidence>
<dbReference type="Proteomes" id="UP000694864">
    <property type="component" value="Chromosome 2"/>
</dbReference>
<dbReference type="PROSITE" id="PS50081">
    <property type="entry name" value="ZF_DAG_PE_2"/>
    <property type="match status" value="1"/>
</dbReference>
<keyword evidence="7" id="KW-1185">Reference proteome</keyword>
<evidence type="ECO:0000256" key="3">
    <source>
        <dbReference type="ARBA" id="ARBA00022771"/>
    </source>
</evidence>
<name>A0ABM1QIX5_CAMSA</name>
<dbReference type="InterPro" id="IPR046349">
    <property type="entry name" value="C1-like_sf"/>
</dbReference>
<evidence type="ECO:0000256" key="2">
    <source>
        <dbReference type="ARBA" id="ARBA00022737"/>
    </source>
</evidence>
<evidence type="ECO:0000313" key="7">
    <source>
        <dbReference type="Proteomes" id="UP000694864"/>
    </source>
</evidence>
<keyword evidence="3" id="KW-0863">Zinc-finger</keyword>
<feature type="compositionally biased region" description="Polar residues" evidence="5">
    <location>
        <begin position="90"/>
        <end position="100"/>
    </location>
</feature>
<dbReference type="InterPro" id="IPR054483">
    <property type="entry name" value="DC1-like_CT"/>
</dbReference>
<reference evidence="8" key="2">
    <citation type="submission" date="2025-08" db="UniProtKB">
        <authorList>
            <consortium name="RefSeq"/>
        </authorList>
    </citation>
    <scope>IDENTIFICATION</scope>
    <source>
        <tissue evidence="8">Leaf</tissue>
    </source>
</reference>
<evidence type="ECO:0000256" key="1">
    <source>
        <dbReference type="ARBA" id="ARBA00022723"/>
    </source>
</evidence>
<evidence type="ECO:0000259" key="6">
    <source>
        <dbReference type="PROSITE" id="PS50081"/>
    </source>
</evidence>
<keyword evidence="4" id="KW-0862">Zinc</keyword>
<dbReference type="PANTHER" id="PTHR32410:SF153">
    <property type="entry name" value="CHP-RICH ZINC FINGER PROTEIN-LIKE-RELATED"/>
    <property type="match status" value="1"/>
</dbReference>
<accession>A0ABM1QIX5</accession>
<feature type="compositionally biased region" description="Acidic residues" evidence="5">
    <location>
        <begin position="54"/>
        <end position="85"/>
    </location>
</feature>
<dbReference type="RefSeq" id="XP_019086713.1">
    <property type="nucleotide sequence ID" value="XM_019231168.1"/>
</dbReference>
<dbReference type="InterPro" id="IPR004146">
    <property type="entry name" value="DC1"/>
</dbReference>